<evidence type="ECO:0000313" key="3">
    <source>
        <dbReference type="EMBL" id="CAG8598291.1"/>
    </source>
</evidence>
<dbReference type="InterPro" id="IPR004875">
    <property type="entry name" value="DDE_SF_endonuclease_dom"/>
</dbReference>
<sequence length="210" mass="24005">FNLSNNSSIDIKGKKSISICTTGHERSSFTIMLACTADGTKLPAVLKSRPAEKNTNLVIIPASCTSKLQPLNATINKSFKSMEYYNTWMSSTIHTFTPLGHIKRPSYSTVATWVRDSWNRVDVDLIKRSFKCCGILIQTDSSEDNMLFDYDSLLEQNKDMDVDKNEYSDEYSENNKYRNEWNITNESNNNNTDEETNNIENADEIDFNFD</sequence>
<protein>
    <submittedName>
        <fullName evidence="3">15580_t:CDS:1</fullName>
    </submittedName>
</protein>
<dbReference type="Proteomes" id="UP000789405">
    <property type="component" value="Unassembled WGS sequence"/>
</dbReference>
<dbReference type="OrthoDB" id="2423006at2759"/>
<feature type="region of interest" description="Disordered" evidence="1">
    <location>
        <begin position="182"/>
        <end position="210"/>
    </location>
</feature>
<feature type="compositionally biased region" description="Low complexity" evidence="1">
    <location>
        <begin position="182"/>
        <end position="191"/>
    </location>
</feature>
<dbReference type="EMBL" id="CAJVPY010003677">
    <property type="protein sequence ID" value="CAG8598291.1"/>
    <property type="molecule type" value="Genomic_DNA"/>
</dbReference>
<feature type="compositionally biased region" description="Acidic residues" evidence="1">
    <location>
        <begin position="192"/>
        <end position="210"/>
    </location>
</feature>
<proteinExistence type="predicted"/>
<dbReference type="AlphaFoldDB" id="A0A9N9CGP3"/>
<feature type="domain" description="DDE-1" evidence="2">
    <location>
        <begin position="47"/>
        <end position="130"/>
    </location>
</feature>
<evidence type="ECO:0000313" key="4">
    <source>
        <dbReference type="Proteomes" id="UP000789405"/>
    </source>
</evidence>
<reference evidence="3" key="1">
    <citation type="submission" date="2021-06" db="EMBL/GenBank/DDBJ databases">
        <authorList>
            <person name="Kallberg Y."/>
            <person name="Tangrot J."/>
            <person name="Rosling A."/>
        </authorList>
    </citation>
    <scope>NUCLEOTIDE SEQUENCE</scope>
    <source>
        <strain evidence="3">MA453B</strain>
    </source>
</reference>
<accession>A0A9N9CGP3</accession>
<dbReference type="GO" id="GO:0003676">
    <property type="term" value="F:nucleic acid binding"/>
    <property type="evidence" value="ECO:0007669"/>
    <property type="project" value="InterPro"/>
</dbReference>
<evidence type="ECO:0000256" key="1">
    <source>
        <dbReference type="SAM" id="MobiDB-lite"/>
    </source>
</evidence>
<name>A0A9N9CGP3_9GLOM</name>
<evidence type="ECO:0000259" key="2">
    <source>
        <dbReference type="Pfam" id="PF03184"/>
    </source>
</evidence>
<keyword evidence="4" id="KW-1185">Reference proteome</keyword>
<gene>
    <name evidence="3" type="ORF">DERYTH_LOCUS7513</name>
</gene>
<organism evidence="3 4">
    <name type="scientific">Dentiscutata erythropus</name>
    <dbReference type="NCBI Taxonomy" id="1348616"/>
    <lineage>
        <taxon>Eukaryota</taxon>
        <taxon>Fungi</taxon>
        <taxon>Fungi incertae sedis</taxon>
        <taxon>Mucoromycota</taxon>
        <taxon>Glomeromycotina</taxon>
        <taxon>Glomeromycetes</taxon>
        <taxon>Diversisporales</taxon>
        <taxon>Gigasporaceae</taxon>
        <taxon>Dentiscutata</taxon>
    </lineage>
</organism>
<dbReference type="Pfam" id="PF03184">
    <property type="entry name" value="DDE_1"/>
    <property type="match status" value="1"/>
</dbReference>
<comment type="caution">
    <text evidence="3">The sequence shown here is derived from an EMBL/GenBank/DDBJ whole genome shotgun (WGS) entry which is preliminary data.</text>
</comment>
<feature type="non-terminal residue" evidence="3">
    <location>
        <position position="210"/>
    </location>
</feature>